<evidence type="ECO:0000313" key="2">
    <source>
        <dbReference type="Proteomes" id="UP000756132"/>
    </source>
</evidence>
<sequence length="112" mass="12568">MHASDPSLPPSAVGAGCGPMPADLYPVRIPSVHRYTEAVILLYVKHRQELQAQFWAAMLTYVEEYIDPYGRLNHGLLPPSMRRYLHDRDTGDVELEAAIANLERDLQLEAAP</sequence>
<evidence type="ECO:0000313" key="1">
    <source>
        <dbReference type="EMBL" id="UJO23043.1"/>
    </source>
</evidence>
<protein>
    <submittedName>
        <fullName evidence="1">Uncharacterized protein</fullName>
    </submittedName>
</protein>
<reference evidence="1" key="1">
    <citation type="submission" date="2021-12" db="EMBL/GenBank/DDBJ databases">
        <authorList>
            <person name="Zaccaron A."/>
            <person name="Stergiopoulos I."/>
        </authorList>
    </citation>
    <scope>NUCLEOTIDE SEQUENCE</scope>
    <source>
        <strain evidence="1">Race5_Kim</strain>
    </source>
</reference>
<dbReference type="AlphaFoldDB" id="A0A9Q8PIF8"/>
<proteinExistence type="predicted"/>
<name>A0A9Q8PIF8_PASFU</name>
<dbReference type="RefSeq" id="XP_047767409.1">
    <property type="nucleotide sequence ID" value="XM_047911176.1"/>
</dbReference>
<dbReference type="OrthoDB" id="4499271at2759"/>
<dbReference type="GeneID" id="71991906"/>
<dbReference type="KEGG" id="ffu:CLAFUR5_12028"/>
<gene>
    <name evidence="1" type="ORF">CLAFUR5_12028</name>
</gene>
<dbReference type="Proteomes" id="UP000756132">
    <property type="component" value="Chromosome 10"/>
</dbReference>
<keyword evidence="2" id="KW-1185">Reference proteome</keyword>
<dbReference type="EMBL" id="CP090172">
    <property type="protein sequence ID" value="UJO23043.1"/>
    <property type="molecule type" value="Genomic_DNA"/>
</dbReference>
<organism evidence="1 2">
    <name type="scientific">Passalora fulva</name>
    <name type="common">Tomato leaf mold</name>
    <name type="synonym">Cladosporium fulvum</name>
    <dbReference type="NCBI Taxonomy" id="5499"/>
    <lineage>
        <taxon>Eukaryota</taxon>
        <taxon>Fungi</taxon>
        <taxon>Dikarya</taxon>
        <taxon>Ascomycota</taxon>
        <taxon>Pezizomycotina</taxon>
        <taxon>Dothideomycetes</taxon>
        <taxon>Dothideomycetidae</taxon>
        <taxon>Mycosphaerellales</taxon>
        <taxon>Mycosphaerellaceae</taxon>
        <taxon>Fulvia</taxon>
    </lineage>
</organism>
<accession>A0A9Q8PIF8</accession>
<reference evidence="1" key="2">
    <citation type="journal article" date="2022" name="Microb. Genom.">
        <title>A chromosome-scale genome assembly of the tomato pathogen Cladosporium fulvum reveals a compartmentalized genome architecture and the presence of a dispensable chromosome.</title>
        <authorList>
            <person name="Zaccaron A.Z."/>
            <person name="Chen L.H."/>
            <person name="Samaras A."/>
            <person name="Stergiopoulos I."/>
        </authorList>
    </citation>
    <scope>NUCLEOTIDE SEQUENCE</scope>
    <source>
        <strain evidence="1">Race5_Kim</strain>
    </source>
</reference>